<dbReference type="CDD" id="cd07246">
    <property type="entry name" value="VOC_like"/>
    <property type="match status" value="1"/>
</dbReference>
<dbReference type="eggNOG" id="COG2764">
    <property type="taxonomic scope" value="Bacteria"/>
</dbReference>
<feature type="domain" description="Glyoxalase/fosfomycin resistance/dioxygenase" evidence="1">
    <location>
        <begin position="32"/>
        <end position="131"/>
    </location>
</feature>
<dbReference type="PANTHER" id="PTHR34109:SF1">
    <property type="entry name" value="VOC DOMAIN-CONTAINING PROTEIN"/>
    <property type="match status" value="1"/>
</dbReference>
<protein>
    <submittedName>
        <fullName evidence="2">Glyoxalase</fullName>
    </submittedName>
</protein>
<dbReference type="PANTHER" id="PTHR34109">
    <property type="entry name" value="BNAUNNG04460D PROTEIN-RELATED"/>
    <property type="match status" value="1"/>
</dbReference>
<gene>
    <name evidence="2" type="ORF">EL17_00870</name>
</gene>
<reference evidence="2 3" key="1">
    <citation type="submission" date="2014-04" db="EMBL/GenBank/DDBJ databases">
        <title>Characterization and application of a salt tolerant electro-active bacterium.</title>
        <authorList>
            <person name="Yang L."/>
            <person name="Wei S."/>
            <person name="Tay Q.X.M."/>
        </authorList>
    </citation>
    <scope>NUCLEOTIDE SEQUENCE [LARGE SCALE GENOMIC DNA]</scope>
    <source>
        <strain evidence="2 3">LY1</strain>
    </source>
</reference>
<dbReference type="Gene3D" id="3.30.720.120">
    <property type="match status" value="1"/>
</dbReference>
<dbReference type="Gene3D" id="3.30.720.110">
    <property type="match status" value="1"/>
</dbReference>
<dbReference type="SUPFAM" id="SSF54593">
    <property type="entry name" value="Glyoxalase/Bleomycin resistance protein/Dihydroxybiphenyl dioxygenase"/>
    <property type="match status" value="1"/>
</dbReference>
<evidence type="ECO:0000259" key="1">
    <source>
        <dbReference type="Pfam" id="PF00903"/>
    </source>
</evidence>
<dbReference type="Proteomes" id="UP000027821">
    <property type="component" value="Unassembled WGS sequence"/>
</dbReference>
<keyword evidence="3" id="KW-1185">Reference proteome</keyword>
<dbReference type="InterPro" id="IPR004360">
    <property type="entry name" value="Glyas_Fos-R_dOase_dom"/>
</dbReference>
<name>A0A074L6I5_9BACT</name>
<evidence type="ECO:0000313" key="3">
    <source>
        <dbReference type="Proteomes" id="UP000027821"/>
    </source>
</evidence>
<dbReference type="EMBL" id="JMIH01000011">
    <property type="protein sequence ID" value="KEO75443.1"/>
    <property type="molecule type" value="Genomic_DNA"/>
</dbReference>
<dbReference type="OrthoDB" id="9795306at2"/>
<dbReference type="Pfam" id="PF00903">
    <property type="entry name" value="Glyoxalase"/>
    <property type="match status" value="1"/>
</dbReference>
<dbReference type="STRING" id="1048983.EL17_00870"/>
<sequence length="181" mass="20767">MQSNEIKKVKTIPDNYTSITPWIISESSADVVQFLKTVFEAEEVPNSRILNEEGAIIHVVVKIGNAMVMLFDSKKNWAPTPSFLNLYVDDIENTYQKALQLGAVSVTDITYLWFGEKVCRIIDPFGNLWWINQRIEDIDFTKPEEIGQRASTPEATQGIMYIQKSLNEALLRQKKFFEDKS</sequence>
<dbReference type="InterPro" id="IPR029068">
    <property type="entry name" value="Glyas_Bleomycin-R_OHBP_Dase"/>
</dbReference>
<proteinExistence type="predicted"/>
<organism evidence="2 3">
    <name type="scientific">Anditalea andensis</name>
    <dbReference type="NCBI Taxonomy" id="1048983"/>
    <lineage>
        <taxon>Bacteria</taxon>
        <taxon>Pseudomonadati</taxon>
        <taxon>Bacteroidota</taxon>
        <taxon>Cytophagia</taxon>
        <taxon>Cytophagales</taxon>
        <taxon>Cytophagaceae</taxon>
        <taxon>Anditalea</taxon>
    </lineage>
</organism>
<dbReference type="RefSeq" id="WP_035069600.1">
    <property type="nucleotide sequence ID" value="NZ_JMIH01000011.1"/>
</dbReference>
<dbReference type="AlphaFoldDB" id="A0A074L6I5"/>
<evidence type="ECO:0000313" key="2">
    <source>
        <dbReference type="EMBL" id="KEO75443.1"/>
    </source>
</evidence>
<comment type="caution">
    <text evidence="2">The sequence shown here is derived from an EMBL/GenBank/DDBJ whole genome shotgun (WGS) entry which is preliminary data.</text>
</comment>
<accession>A0A074L6I5</accession>